<feature type="region of interest" description="Disordered" evidence="1">
    <location>
        <begin position="1"/>
        <end position="59"/>
    </location>
</feature>
<reference evidence="2" key="1">
    <citation type="submission" date="2021-02" db="EMBL/GenBank/DDBJ databases">
        <title>Comparative genomics reveals that relaxation of natural selection precedes convergent phenotypic evolution of cavefish.</title>
        <authorList>
            <person name="Peng Z."/>
        </authorList>
    </citation>
    <scope>NUCLEOTIDE SEQUENCE</scope>
    <source>
        <tissue evidence="2">Muscle</tissue>
    </source>
</reference>
<dbReference type="EMBL" id="JAFHDT010000009">
    <property type="protein sequence ID" value="KAI7805398.1"/>
    <property type="molecule type" value="Genomic_DNA"/>
</dbReference>
<feature type="compositionally biased region" description="Polar residues" evidence="1">
    <location>
        <begin position="36"/>
        <end position="47"/>
    </location>
</feature>
<accession>A0A9W7WNG4</accession>
<comment type="caution">
    <text evidence="2">The sequence shown here is derived from an EMBL/GenBank/DDBJ whole genome shotgun (WGS) entry which is preliminary data.</text>
</comment>
<gene>
    <name evidence="2" type="ORF">IRJ41_006739</name>
</gene>
<keyword evidence="3" id="KW-1185">Reference proteome</keyword>
<organism evidence="2 3">
    <name type="scientific">Triplophysa rosa</name>
    <name type="common">Cave loach</name>
    <dbReference type="NCBI Taxonomy" id="992332"/>
    <lineage>
        <taxon>Eukaryota</taxon>
        <taxon>Metazoa</taxon>
        <taxon>Chordata</taxon>
        <taxon>Craniata</taxon>
        <taxon>Vertebrata</taxon>
        <taxon>Euteleostomi</taxon>
        <taxon>Actinopterygii</taxon>
        <taxon>Neopterygii</taxon>
        <taxon>Teleostei</taxon>
        <taxon>Ostariophysi</taxon>
        <taxon>Cypriniformes</taxon>
        <taxon>Nemacheilidae</taxon>
        <taxon>Triplophysa</taxon>
    </lineage>
</organism>
<evidence type="ECO:0000313" key="2">
    <source>
        <dbReference type="EMBL" id="KAI7805398.1"/>
    </source>
</evidence>
<sequence length="82" mass="9127">MTSAAPARKPYRKAPPQHRETRHTVPSFREEVSESVLPSASPETSAQPDPFQESLSDADRIKDTGILGLLDFNTNQQVLHDQ</sequence>
<evidence type="ECO:0000313" key="3">
    <source>
        <dbReference type="Proteomes" id="UP001059041"/>
    </source>
</evidence>
<name>A0A9W7WNG4_TRIRA</name>
<proteinExistence type="predicted"/>
<dbReference type="AlphaFoldDB" id="A0A9W7WNG4"/>
<feature type="compositionally biased region" description="Basic and acidic residues" evidence="1">
    <location>
        <begin position="17"/>
        <end position="32"/>
    </location>
</feature>
<dbReference type="Proteomes" id="UP001059041">
    <property type="component" value="Linkage Group LG9"/>
</dbReference>
<evidence type="ECO:0000256" key="1">
    <source>
        <dbReference type="SAM" id="MobiDB-lite"/>
    </source>
</evidence>
<protein>
    <submittedName>
        <fullName evidence="2">Tight junction-associated protein 1</fullName>
    </submittedName>
</protein>